<evidence type="ECO:0000256" key="6">
    <source>
        <dbReference type="SAM" id="MobiDB-lite"/>
    </source>
</evidence>
<dbReference type="RefSeq" id="WP_407845207.1">
    <property type="nucleotide sequence ID" value="NZ_BAAFSG010000001.1"/>
</dbReference>
<protein>
    <recommendedName>
        <fullName evidence="10">Conjugal transfer protein TrbI</fullName>
    </recommendedName>
</protein>
<dbReference type="Proteomes" id="UP001628192">
    <property type="component" value="Unassembled WGS sequence"/>
</dbReference>
<evidence type="ECO:0000313" key="8">
    <source>
        <dbReference type="EMBL" id="GAB1255371.1"/>
    </source>
</evidence>
<feature type="compositionally biased region" description="Basic and acidic residues" evidence="6">
    <location>
        <begin position="51"/>
        <end position="68"/>
    </location>
</feature>
<comment type="similarity">
    <text evidence="2">Belongs to the TrbI/VirB10 family.</text>
</comment>
<organism evidence="8 9">
    <name type="scientific">Desulfovibrio falkowii</name>
    <dbReference type="NCBI Taxonomy" id="3136602"/>
    <lineage>
        <taxon>Bacteria</taxon>
        <taxon>Pseudomonadati</taxon>
        <taxon>Thermodesulfobacteriota</taxon>
        <taxon>Desulfovibrionia</taxon>
        <taxon>Desulfovibrionales</taxon>
        <taxon>Desulfovibrionaceae</taxon>
        <taxon>Desulfovibrio</taxon>
    </lineage>
</organism>
<evidence type="ECO:0000313" key="9">
    <source>
        <dbReference type="Proteomes" id="UP001628192"/>
    </source>
</evidence>
<keyword evidence="5 7" id="KW-0472">Membrane</keyword>
<evidence type="ECO:0000256" key="5">
    <source>
        <dbReference type="ARBA" id="ARBA00023136"/>
    </source>
</evidence>
<gene>
    <name evidence="8" type="ORF">Defa_28580</name>
</gene>
<evidence type="ECO:0000256" key="1">
    <source>
        <dbReference type="ARBA" id="ARBA00004167"/>
    </source>
</evidence>
<comment type="caution">
    <text evidence="8">The sequence shown here is derived from an EMBL/GenBank/DDBJ whole genome shotgun (WGS) entry which is preliminary data.</text>
</comment>
<keyword evidence="9" id="KW-1185">Reference proteome</keyword>
<evidence type="ECO:0000256" key="3">
    <source>
        <dbReference type="ARBA" id="ARBA00022692"/>
    </source>
</evidence>
<evidence type="ECO:0008006" key="10">
    <source>
        <dbReference type="Google" id="ProtNLM"/>
    </source>
</evidence>
<evidence type="ECO:0000256" key="4">
    <source>
        <dbReference type="ARBA" id="ARBA00022989"/>
    </source>
</evidence>
<evidence type="ECO:0000256" key="2">
    <source>
        <dbReference type="ARBA" id="ARBA00010265"/>
    </source>
</evidence>
<name>A0ABQ0ECS2_9BACT</name>
<dbReference type="Gene3D" id="2.40.128.260">
    <property type="entry name" value="Type IV secretion system, VirB10/TraB/TrbI"/>
    <property type="match status" value="1"/>
</dbReference>
<feature type="region of interest" description="Disordered" evidence="6">
    <location>
        <begin position="51"/>
        <end position="97"/>
    </location>
</feature>
<accession>A0ABQ0ECS2</accession>
<sequence length="405" mass="44038">MSDESPNALVMSPKPLVARMGRWPLYALLAVLVFLLGVLIYSVSFVHDPDRKKEEEIKKPSTSEEEKPVWLVEGSGLALDPKKDQTSGVAMPPEPAKPEPLVVVQREEKPDQQAENIRRVKTQAYMSALSAPLVAKRMTDANAAAVAVSAPGSGPAPAAGQNAVSATASAGSDNYYDPAADRDKEAFFDRARKDTSWQLQEQRTAGMPLELKTGAVIPGVMLTGVNSDLPGNMIAQVSQHVFDSATGRNLLIPQGTRIYGVYDSRIVYGQERVLIAWNRLIFPDGSSISLGAMPGADMGGMAGLNDDVNNHYMRIFGSALMMSLVSGGMAYAMDGMNDSTESRNGTRMTDEMTAALAQQLGQTTTTLLQRNLSIKPTLEIRPGYQFNIVVTKDVIFREPYARWRR</sequence>
<dbReference type="InterPro" id="IPR042217">
    <property type="entry name" value="T4SS_VirB10/TrbI"/>
</dbReference>
<comment type="subcellular location">
    <subcellularLocation>
        <location evidence="1">Membrane</location>
        <topology evidence="1">Single-pass membrane protein</topology>
    </subcellularLocation>
</comment>
<keyword evidence="4 7" id="KW-1133">Transmembrane helix</keyword>
<keyword evidence="3 7" id="KW-0812">Transmembrane</keyword>
<reference evidence="8 9" key="1">
    <citation type="journal article" date="2025" name="Int. J. Syst. Evol. Microbiol.">
        <title>Desulfovibrio falkowii sp. nov., Porphyromonas miyakawae sp. nov., Mediterraneibacter flintii sp. nov. and Owariibacterium komagatae gen. nov., sp. nov., isolated from human faeces.</title>
        <authorList>
            <person name="Hamaguchi T."/>
            <person name="Ohara M."/>
            <person name="Hisatomi A."/>
            <person name="Sekiguchi K."/>
            <person name="Takeda J.I."/>
            <person name="Ueyama J."/>
            <person name="Ito M."/>
            <person name="Nishiwaki H."/>
            <person name="Ogi T."/>
            <person name="Hirayama M."/>
            <person name="Ohkuma M."/>
            <person name="Sakamoto M."/>
            <person name="Ohno K."/>
        </authorList>
    </citation>
    <scope>NUCLEOTIDE SEQUENCE [LARGE SCALE GENOMIC DNA]</scope>
    <source>
        <strain evidence="8 9">13CB8C</strain>
    </source>
</reference>
<feature type="transmembrane region" description="Helical" evidence="7">
    <location>
        <begin position="23"/>
        <end position="43"/>
    </location>
</feature>
<proteinExistence type="inferred from homology"/>
<dbReference type="CDD" id="cd16429">
    <property type="entry name" value="VirB10"/>
    <property type="match status" value="1"/>
</dbReference>
<dbReference type="Pfam" id="PF03743">
    <property type="entry name" value="TrbI"/>
    <property type="match status" value="1"/>
</dbReference>
<dbReference type="InterPro" id="IPR005498">
    <property type="entry name" value="T4SS_VirB10/TraB/TrbI"/>
</dbReference>
<dbReference type="EMBL" id="BAAFSG010000001">
    <property type="protein sequence ID" value="GAB1255371.1"/>
    <property type="molecule type" value="Genomic_DNA"/>
</dbReference>
<evidence type="ECO:0000256" key="7">
    <source>
        <dbReference type="SAM" id="Phobius"/>
    </source>
</evidence>